<reference evidence="3" key="1">
    <citation type="submission" date="2023-08" db="EMBL/GenBank/DDBJ databases">
        <title>Rhodospirillaceae gen. nov., a novel taxon isolated from the Yangtze River Yuezi River estuary sludge.</title>
        <authorList>
            <person name="Ruan L."/>
        </authorList>
    </citation>
    <scope>NUCLEOTIDE SEQUENCE [LARGE SCALE GENOMIC DNA]</scope>
    <source>
        <strain evidence="3">R-7</strain>
    </source>
</reference>
<dbReference type="CDD" id="cd16831">
    <property type="entry name" value="HemS-like_C"/>
    <property type="match status" value="1"/>
</dbReference>
<organism evidence="2 3">
    <name type="scientific">Dongia sedimenti</name>
    <dbReference type="NCBI Taxonomy" id="3064282"/>
    <lineage>
        <taxon>Bacteria</taxon>
        <taxon>Pseudomonadati</taxon>
        <taxon>Pseudomonadota</taxon>
        <taxon>Alphaproteobacteria</taxon>
        <taxon>Rhodospirillales</taxon>
        <taxon>Dongiaceae</taxon>
        <taxon>Dongia</taxon>
    </lineage>
</organism>
<dbReference type="SUPFAM" id="SSF144064">
    <property type="entry name" value="Heme iron utilization protein-like"/>
    <property type="match status" value="1"/>
</dbReference>
<comment type="caution">
    <text evidence="2">The sequence shown here is derived from an EMBL/GenBank/DDBJ whole genome shotgun (WGS) entry which is preliminary data.</text>
</comment>
<proteinExistence type="predicted"/>
<feature type="domain" description="Haemin-degrading HemS/ChuX" evidence="1">
    <location>
        <begin position="221"/>
        <end position="349"/>
    </location>
</feature>
<dbReference type="CDD" id="cd16830">
    <property type="entry name" value="HemS-like_N"/>
    <property type="match status" value="1"/>
</dbReference>
<feature type="domain" description="Haemin-degrading HemS/ChuX" evidence="1">
    <location>
        <begin position="39"/>
        <end position="165"/>
    </location>
</feature>
<evidence type="ECO:0000259" key="1">
    <source>
        <dbReference type="Pfam" id="PF05171"/>
    </source>
</evidence>
<gene>
    <name evidence="2" type="ORF">Q8A70_03970</name>
</gene>
<name>A0ABU0YGH4_9PROT</name>
<evidence type="ECO:0000313" key="2">
    <source>
        <dbReference type="EMBL" id="MDQ7246805.1"/>
    </source>
</evidence>
<protein>
    <submittedName>
        <fullName evidence="2">ChuX/HutX family heme-like substrate-binding protein</fullName>
    </submittedName>
</protein>
<sequence length="353" mass="39085">MPLDEPQIPKSDDLRQRWLDLRQAKPGIRNRDAAEALAVSEAALIASGLSEKTIRLQPDWPGLFARLPKLGKVMALTRNETVVHERRGTYSEASFNDHVGLVLGPDIDLRIFLKSWRFIFAVEEESRRGTLRSLQVFDKSGTAVHKIYAEDGTDAAAWAALIGDLRAPIQSAQLDLSIAPAKAAPRADGEIDAAALLEDWQNLKDTHDFVPLLMKHKAQPNQAFRLAEGRFTARLGTDAVRNLLNTASERAVPIMVFVGNPGIIQIHSGPVMRIQTVGEWLNVLDPEFNLHLREDKVAEVWRVEKPTVDGIVTSVEVFDATGERMATFFGKRKPGEPELEAWRGLVRSLGAAA</sequence>
<dbReference type="Pfam" id="PF05171">
    <property type="entry name" value="HemS"/>
    <property type="match status" value="2"/>
</dbReference>
<dbReference type="RefSeq" id="WP_379954206.1">
    <property type="nucleotide sequence ID" value="NZ_JAUYVI010000001.1"/>
</dbReference>
<dbReference type="Proteomes" id="UP001230156">
    <property type="component" value="Unassembled WGS sequence"/>
</dbReference>
<evidence type="ECO:0000313" key="3">
    <source>
        <dbReference type="Proteomes" id="UP001230156"/>
    </source>
</evidence>
<dbReference type="InterPro" id="IPR053733">
    <property type="entry name" value="Heme_Transport_Util_sf"/>
</dbReference>
<accession>A0ABU0YGH4</accession>
<keyword evidence="3" id="KW-1185">Reference proteome</keyword>
<dbReference type="EMBL" id="JAUYVI010000001">
    <property type="protein sequence ID" value="MDQ7246805.1"/>
    <property type="molecule type" value="Genomic_DNA"/>
</dbReference>
<dbReference type="InterPro" id="IPR007845">
    <property type="entry name" value="HemS/ChuX_dom"/>
</dbReference>
<dbReference type="Gene3D" id="3.40.1570.10">
    <property type="entry name" value="HemS/ChuS/ChuX like domains"/>
    <property type="match status" value="2"/>
</dbReference>